<evidence type="ECO:0000256" key="6">
    <source>
        <dbReference type="ARBA" id="ARBA00023136"/>
    </source>
</evidence>
<dbReference type="SUPFAM" id="SSF103473">
    <property type="entry name" value="MFS general substrate transporter"/>
    <property type="match status" value="1"/>
</dbReference>
<feature type="transmembrane region" description="Helical" evidence="7">
    <location>
        <begin position="21"/>
        <end position="40"/>
    </location>
</feature>
<name>A0A1P8UDF8_9GAMM</name>
<evidence type="ECO:0000313" key="9">
    <source>
        <dbReference type="Proteomes" id="UP000243807"/>
    </source>
</evidence>
<evidence type="ECO:0008006" key="10">
    <source>
        <dbReference type="Google" id="ProtNLM"/>
    </source>
</evidence>
<comment type="subcellular location">
    <subcellularLocation>
        <location evidence="1">Cell membrane</location>
        <topology evidence="1">Multi-pass membrane protein</topology>
    </subcellularLocation>
</comment>
<evidence type="ECO:0000256" key="3">
    <source>
        <dbReference type="ARBA" id="ARBA00022475"/>
    </source>
</evidence>
<evidence type="ECO:0000313" key="8">
    <source>
        <dbReference type="EMBL" id="APZ41870.1"/>
    </source>
</evidence>
<dbReference type="Proteomes" id="UP000243807">
    <property type="component" value="Chromosome"/>
</dbReference>
<feature type="transmembrane region" description="Helical" evidence="7">
    <location>
        <begin position="172"/>
        <end position="193"/>
    </location>
</feature>
<keyword evidence="3" id="KW-1003">Cell membrane</keyword>
<organism evidence="8 9">
    <name type="scientific">Acidihalobacter ferrooxydans</name>
    <dbReference type="NCBI Taxonomy" id="1765967"/>
    <lineage>
        <taxon>Bacteria</taxon>
        <taxon>Pseudomonadati</taxon>
        <taxon>Pseudomonadota</taxon>
        <taxon>Gammaproteobacteria</taxon>
        <taxon>Chromatiales</taxon>
        <taxon>Ectothiorhodospiraceae</taxon>
        <taxon>Acidihalobacter</taxon>
    </lineage>
</organism>
<dbReference type="Pfam" id="PF07690">
    <property type="entry name" value="MFS_1"/>
    <property type="match status" value="1"/>
</dbReference>
<dbReference type="InterPro" id="IPR036259">
    <property type="entry name" value="MFS_trans_sf"/>
</dbReference>
<feature type="transmembrane region" description="Helical" evidence="7">
    <location>
        <begin position="52"/>
        <end position="77"/>
    </location>
</feature>
<protein>
    <recommendedName>
        <fullName evidence="10">MFS transporter</fullName>
    </recommendedName>
</protein>
<keyword evidence="4 7" id="KW-0812">Transmembrane</keyword>
<evidence type="ECO:0000256" key="5">
    <source>
        <dbReference type="ARBA" id="ARBA00022989"/>
    </source>
</evidence>
<evidence type="ECO:0000256" key="2">
    <source>
        <dbReference type="ARBA" id="ARBA00022448"/>
    </source>
</evidence>
<dbReference type="PANTHER" id="PTHR23517">
    <property type="entry name" value="RESISTANCE PROTEIN MDTM, PUTATIVE-RELATED-RELATED"/>
    <property type="match status" value="1"/>
</dbReference>
<proteinExistence type="predicted"/>
<evidence type="ECO:0000256" key="7">
    <source>
        <dbReference type="SAM" id="Phobius"/>
    </source>
</evidence>
<dbReference type="Gene3D" id="1.20.1250.20">
    <property type="entry name" value="MFS general substrate transporter like domains"/>
    <property type="match status" value="1"/>
</dbReference>
<dbReference type="STRING" id="1765967.BW247_01120"/>
<feature type="transmembrane region" description="Helical" evidence="7">
    <location>
        <begin position="346"/>
        <end position="368"/>
    </location>
</feature>
<dbReference type="GO" id="GO:0022857">
    <property type="term" value="F:transmembrane transporter activity"/>
    <property type="evidence" value="ECO:0007669"/>
    <property type="project" value="InterPro"/>
</dbReference>
<evidence type="ECO:0000256" key="1">
    <source>
        <dbReference type="ARBA" id="ARBA00004651"/>
    </source>
</evidence>
<feature type="transmembrane region" description="Helical" evidence="7">
    <location>
        <begin position="148"/>
        <end position="166"/>
    </location>
</feature>
<dbReference type="GO" id="GO:0005886">
    <property type="term" value="C:plasma membrane"/>
    <property type="evidence" value="ECO:0007669"/>
    <property type="project" value="UniProtKB-SubCell"/>
</dbReference>
<dbReference type="PROSITE" id="PS00216">
    <property type="entry name" value="SUGAR_TRANSPORT_1"/>
    <property type="match status" value="1"/>
</dbReference>
<reference evidence="8 9" key="1">
    <citation type="submission" date="2017-01" db="EMBL/GenBank/DDBJ databases">
        <title>Draft sequence of Acidihalobacter ferrooxidans strain DSM 14175 (strain V8).</title>
        <authorList>
            <person name="Khaleque H.N."/>
            <person name="Ramsay J.P."/>
            <person name="Murphy R.J.T."/>
            <person name="Kaksonen A.H."/>
            <person name="Boxall N.J."/>
            <person name="Watkin E.L.J."/>
        </authorList>
    </citation>
    <scope>NUCLEOTIDE SEQUENCE [LARGE SCALE GENOMIC DNA]</scope>
    <source>
        <strain evidence="8 9">V8</strain>
    </source>
</reference>
<gene>
    <name evidence="8" type="ORF">BW247_01120</name>
</gene>
<feature type="transmembrane region" description="Helical" evidence="7">
    <location>
        <begin position="255"/>
        <end position="276"/>
    </location>
</feature>
<keyword evidence="6 7" id="KW-0472">Membrane</keyword>
<feature type="transmembrane region" description="Helical" evidence="7">
    <location>
        <begin position="114"/>
        <end position="136"/>
    </location>
</feature>
<keyword evidence="2" id="KW-0813">Transport</keyword>
<dbReference type="EMBL" id="CP019434">
    <property type="protein sequence ID" value="APZ41870.1"/>
    <property type="molecule type" value="Genomic_DNA"/>
</dbReference>
<feature type="transmembrane region" description="Helical" evidence="7">
    <location>
        <begin position="89"/>
        <end position="108"/>
    </location>
</feature>
<dbReference type="KEGG" id="afy:BW247_01120"/>
<dbReference type="PANTHER" id="PTHR23517:SF3">
    <property type="entry name" value="INTEGRAL MEMBRANE TRANSPORT PROTEIN"/>
    <property type="match status" value="1"/>
</dbReference>
<dbReference type="InterPro" id="IPR050171">
    <property type="entry name" value="MFS_Transporters"/>
</dbReference>
<dbReference type="InterPro" id="IPR011701">
    <property type="entry name" value="MFS"/>
</dbReference>
<feature type="transmembrane region" description="Helical" evidence="7">
    <location>
        <begin position="380"/>
        <end position="398"/>
    </location>
</feature>
<feature type="transmembrane region" description="Helical" evidence="7">
    <location>
        <begin position="221"/>
        <end position="243"/>
    </location>
</feature>
<accession>A0A1P8UDF8</accession>
<feature type="transmembrane region" description="Helical" evidence="7">
    <location>
        <begin position="310"/>
        <end position="334"/>
    </location>
</feature>
<sequence>MNSDRTRPSPGNFVGGNLPPNAALTVHTLTLMAFLAASSAPTPLYRLYQLQWHFSPALLTLIFGVYALALLATLLVAGRLSDHLGRRPVISYALILEFVAMGIFLAAANPAWLLVARALQGVATGLATAVLAAALVDLHHERGSLTNTLATLGGITLGALGTTALVELAPAPLHLVFVLLMVVFAVHLVLSWATPETSQGRSGALASLRPRIVVPHGARGALLAITPINVAVWALGGFYLSLMPSLVAVITRSNSVWLGGLTVAALTLSGGVAIFLVRRSQPFWVFAIGGVTLTVGMVVILIGVNFRLELALLIGSVIAGVGFGSGFFGAVRSIVHLVKPSERAGLMAAFYVESYLANSLPTIVAGYMARRIDLLTVANLYGGAIILLALAGLGLEFLRLRGVKPTEESAGT</sequence>
<dbReference type="AlphaFoldDB" id="A0A1P8UDF8"/>
<feature type="transmembrane region" description="Helical" evidence="7">
    <location>
        <begin position="283"/>
        <end position="304"/>
    </location>
</feature>
<keyword evidence="9" id="KW-1185">Reference proteome</keyword>
<evidence type="ECO:0000256" key="4">
    <source>
        <dbReference type="ARBA" id="ARBA00022692"/>
    </source>
</evidence>
<dbReference type="InterPro" id="IPR005829">
    <property type="entry name" value="Sugar_transporter_CS"/>
</dbReference>
<keyword evidence="5 7" id="KW-1133">Transmembrane helix</keyword>